<gene>
    <name evidence="1" type="ORF">EVAR_75319_1</name>
</gene>
<proteinExistence type="predicted"/>
<dbReference type="EMBL" id="BGZK01001021">
    <property type="protein sequence ID" value="GBP68705.1"/>
    <property type="molecule type" value="Genomic_DNA"/>
</dbReference>
<keyword evidence="2" id="KW-1185">Reference proteome</keyword>
<comment type="caution">
    <text evidence="1">The sequence shown here is derived from an EMBL/GenBank/DDBJ whole genome shotgun (WGS) entry which is preliminary data.</text>
</comment>
<reference evidence="1 2" key="1">
    <citation type="journal article" date="2019" name="Commun. Biol.">
        <title>The bagworm genome reveals a unique fibroin gene that provides high tensile strength.</title>
        <authorList>
            <person name="Kono N."/>
            <person name="Nakamura H."/>
            <person name="Ohtoshi R."/>
            <person name="Tomita M."/>
            <person name="Numata K."/>
            <person name="Arakawa K."/>
        </authorList>
    </citation>
    <scope>NUCLEOTIDE SEQUENCE [LARGE SCALE GENOMIC DNA]</scope>
</reference>
<protein>
    <submittedName>
        <fullName evidence="1">Uncharacterized protein</fullName>
    </submittedName>
</protein>
<evidence type="ECO:0000313" key="2">
    <source>
        <dbReference type="Proteomes" id="UP000299102"/>
    </source>
</evidence>
<evidence type="ECO:0000313" key="1">
    <source>
        <dbReference type="EMBL" id="GBP68705.1"/>
    </source>
</evidence>
<dbReference type="Proteomes" id="UP000299102">
    <property type="component" value="Unassembled WGS sequence"/>
</dbReference>
<organism evidence="1 2">
    <name type="scientific">Eumeta variegata</name>
    <name type="common">Bagworm moth</name>
    <name type="synonym">Eumeta japonica</name>
    <dbReference type="NCBI Taxonomy" id="151549"/>
    <lineage>
        <taxon>Eukaryota</taxon>
        <taxon>Metazoa</taxon>
        <taxon>Ecdysozoa</taxon>
        <taxon>Arthropoda</taxon>
        <taxon>Hexapoda</taxon>
        <taxon>Insecta</taxon>
        <taxon>Pterygota</taxon>
        <taxon>Neoptera</taxon>
        <taxon>Endopterygota</taxon>
        <taxon>Lepidoptera</taxon>
        <taxon>Glossata</taxon>
        <taxon>Ditrysia</taxon>
        <taxon>Tineoidea</taxon>
        <taxon>Psychidae</taxon>
        <taxon>Oiketicinae</taxon>
        <taxon>Eumeta</taxon>
    </lineage>
</organism>
<accession>A0A4C1Y2U6</accession>
<sequence length="170" mass="19580">MYGVHPPVTYRRTYRRMDRQTNGFDGTVSVHFCLRNAKNESEYFGTQDAPVGIAKTTRLRLTERMNKAKLFFDYVKLGATTRPQRHLYTRNVHNRKRVFFGRIQNNATVDTTHGCENTQLSTARALACGRARVQQPVGTARGYEGQESEPLLFIMYDGRLISFVLDNVRQ</sequence>
<dbReference type="AlphaFoldDB" id="A0A4C1Y2U6"/>
<name>A0A4C1Y2U6_EUMVA</name>